<dbReference type="HOGENOM" id="CLU_054091_0_0_1"/>
<proteinExistence type="predicted"/>
<keyword evidence="3" id="KW-1185">Reference proteome</keyword>
<dbReference type="KEGG" id="ssl:SS1G_04929"/>
<dbReference type="AlphaFoldDB" id="A7EHY7"/>
<dbReference type="OMA" id="RNDCFEN"/>
<sequence>MEYPKSIKIKRTAQHPCIIVIICFEKGRDGTSRLSAWNRMRKMLINTPLFIAPATCTENASLTEAASIETQQPWLTFLTELASKPNCEKMVSDVANMLKNFLLSDSENAASETAKQINNYTLFGTLTRRHLNFVFQTIYNLAALIPYEDHKQEMLLQLIVELLKMSSRSITQPDGKMVDEGTIYYDINMELKHDMWNARHVDEFDLDHKTQDKYTQGCIEWINLSKFYARCIAEDLDDHDDRACKFPGYDIPEALEQQFEYTPGIDTDFRVMVATQYIIIAGEKIREDNIKWWDEHAPTWEKNLEQLENSYENGFPEVAPRFETPPGEKELIGTGDLGMDILGSVKDARKKLRALRELREGASEQGSEETADTLVNSENPAEKDDE</sequence>
<dbReference type="EMBL" id="CH476626">
    <property type="protein sequence ID" value="EDO02453.1"/>
    <property type="molecule type" value="Genomic_DNA"/>
</dbReference>
<dbReference type="InterPro" id="IPR022085">
    <property type="entry name" value="OpdG"/>
</dbReference>
<dbReference type="STRING" id="665079.A7EHY7"/>
<reference evidence="3" key="1">
    <citation type="journal article" date="2011" name="PLoS Genet.">
        <title>Genomic analysis of the necrotrophic fungal pathogens Sclerotinia sclerotiorum and Botrytis cinerea.</title>
        <authorList>
            <person name="Amselem J."/>
            <person name="Cuomo C.A."/>
            <person name="van Kan J.A."/>
            <person name="Viaud M."/>
            <person name="Benito E.P."/>
            <person name="Couloux A."/>
            <person name="Coutinho P.M."/>
            <person name="de Vries R.P."/>
            <person name="Dyer P.S."/>
            <person name="Fillinger S."/>
            <person name="Fournier E."/>
            <person name="Gout L."/>
            <person name="Hahn M."/>
            <person name="Kohn L."/>
            <person name="Lapalu N."/>
            <person name="Plummer K.M."/>
            <person name="Pradier J.M."/>
            <person name="Quevillon E."/>
            <person name="Sharon A."/>
            <person name="Simon A."/>
            <person name="ten Have A."/>
            <person name="Tudzynski B."/>
            <person name="Tudzynski P."/>
            <person name="Wincker P."/>
            <person name="Andrew M."/>
            <person name="Anthouard V."/>
            <person name="Beever R.E."/>
            <person name="Beffa R."/>
            <person name="Benoit I."/>
            <person name="Bouzid O."/>
            <person name="Brault B."/>
            <person name="Chen Z."/>
            <person name="Choquer M."/>
            <person name="Collemare J."/>
            <person name="Cotton P."/>
            <person name="Danchin E.G."/>
            <person name="Da Silva C."/>
            <person name="Gautier A."/>
            <person name="Giraud C."/>
            <person name="Giraud T."/>
            <person name="Gonzalez C."/>
            <person name="Grossetete S."/>
            <person name="Guldener U."/>
            <person name="Henrissat B."/>
            <person name="Howlett B.J."/>
            <person name="Kodira C."/>
            <person name="Kretschmer M."/>
            <person name="Lappartient A."/>
            <person name="Leroch M."/>
            <person name="Levis C."/>
            <person name="Mauceli E."/>
            <person name="Neuveglise C."/>
            <person name="Oeser B."/>
            <person name="Pearson M."/>
            <person name="Poulain J."/>
            <person name="Poussereau N."/>
            <person name="Quesneville H."/>
            <person name="Rascle C."/>
            <person name="Schumacher J."/>
            <person name="Segurens B."/>
            <person name="Sexton A."/>
            <person name="Silva E."/>
            <person name="Sirven C."/>
            <person name="Soanes D.M."/>
            <person name="Talbot N.J."/>
            <person name="Templeton M."/>
            <person name="Yandava C."/>
            <person name="Yarden O."/>
            <person name="Zeng Q."/>
            <person name="Rollins J.A."/>
            <person name="Lebrun M.H."/>
            <person name="Dickman M."/>
        </authorList>
    </citation>
    <scope>NUCLEOTIDE SEQUENCE [LARGE SCALE GENOMIC DNA]</scope>
    <source>
        <strain evidence="3">ATCC 18683 / 1980 / Ss-1</strain>
    </source>
</reference>
<evidence type="ECO:0000313" key="2">
    <source>
        <dbReference type="EMBL" id="EDO02453.1"/>
    </source>
</evidence>
<protein>
    <submittedName>
        <fullName evidence="2">Uncharacterized protein</fullName>
    </submittedName>
</protein>
<dbReference type="Pfam" id="PF12311">
    <property type="entry name" value="DUF3632"/>
    <property type="match status" value="1"/>
</dbReference>
<dbReference type="InParanoid" id="A7EHY7"/>
<evidence type="ECO:0000313" key="3">
    <source>
        <dbReference type="Proteomes" id="UP000001312"/>
    </source>
</evidence>
<dbReference type="eggNOG" id="ENOG502SQNN">
    <property type="taxonomic scope" value="Eukaryota"/>
</dbReference>
<dbReference type="Proteomes" id="UP000001312">
    <property type="component" value="Unassembled WGS sequence"/>
</dbReference>
<gene>
    <name evidence="2" type="ORF">SS1G_04929</name>
</gene>
<dbReference type="InterPro" id="IPR053204">
    <property type="entry name" value="Oxopyrrolidines_Biosynth-assoc"/>
</dbReference>
<organism evidence="2 3">
    <name type="scientific">Sclerotinia sclerotiorum (strain ATCC 18683 / 1980 / Ss-1)</name>
    <name type="common">White mold</name>
    <name type="synonym">Whetzelinia sclerotiorum</name>
    <dbReference type="NCBI Taxonomy" id="665079"/>
    <lineage>
        <taxon>Eukaryota</taxon>
        <taxon>Fungi</taxon>
        <taxon>Dikarya</taxon>
        <taxon>Ascomycota</taxon>
        <taxon>Pezizomycotina</taxon>
        <taxon>Leotiomycetes</taxon>
        <taxon>Helotiales</taxon>
        <taxon>Sclerotiniaceae</taxon>
        <taxon>Sclerotinia</taxon>
    </lineage>
</organism>
<dbReference type="RefSeq" id="XP_001593502.1">
    <property type="nucleotide sequence ID" value="XM_001593452.1"/>
</dbReference>
<dbReference type="PANTHER" id="PTHR38797">
    <property type="entry name" value="NUCLEAR PORE COMPLEX PROTEIN NUP85-RELATED"/>
    <property type="match status" value="1"/>
</dbReference>
<feature type="region of interest" description="Disordered" evidence="1">
    <location>
        <begin position="359"/>
        <end position="386"/>
    </location>
</feature>
<name>A7EHY7_SCLS1</name>
<dbReference type="GeneID" id="5490188"/>
<accession>A7EHY7</accession>
<dbReference type="PANTHER" id="PTHR38797:SF4">
    <property type="entry name" value="NUCLEAR PORE COMPLEX PROTEIN NUP85"/>
    <property type="match status" value="1"/>
</dbReference>
<evidence type="ECO:0000256" key="1">
    <source>
        <dbReference type="SAM" id="MobiDB-lite"/>
    </source>
</evidence>